<dbReference type="AlphaFoldDB" id="A0A3S0PR82"/>
<evidence type="ECO:0000313" key="3">
    <source>
        <dbReference type="Proteomes" id="UP000276953"/>
    </source>
</evidence>
<feature type="domain" description="GmrSD restriction endonucleases N-terminal" evidence="1">
    <location>
        <begin position="11"/>
        <end position="239"/>
    </location>
</feature>
<dbReference type="Pfam" id="PF03235">
    <property type="entry name" value="GmrSD_N"/>
    <property type="match status" value="1"/>
</dbReference>
<dbReference type="Proteomes" id="UP000276953">
    <property type="component" value="Plasmid unnamed"/>
</dbReference>
<proteinExistence type="predicted"/>
<dbReference type="PANTHER" id="PTHR35149:SF1">
    <property type="entry name" value="DUF5655 DOMAIN-CONTAINING PROTEIN"/>
    <property type="match status" value="1"/>
</dbReference>
<evidence type="ECO:0000259" key="1">
    <source>
        <dbReference type="Pfam" id="PF03235"/>
    </source>
</evidence>
<sequence>MIQNTDNKPLSELYSADHKITYYIPKYQREYIWSKSNWEALFDDVWESNGGHFLGSIICINTEPDSHKPARLELVDGQQRMTTISLFYLAIYKYLIGNIPDAGDMEQQLKLMGLRNRIILSDEKTIRLFPSYSNSNLDDYKYVYSATIENLRTLSKPKNYGNRRIAKAFQYFSDRLHSMDEFGNRNFTYQSAQDLLSKLNSATLVKIDVATHSDAFILFETLNNRGVPLSAIDLIKNKL</sequence>
<protein>
    <submittedName>
        <fullName evidence="2">DUF262 domain-containing protein</fullName>
    </submittedName>
</protein>
<evidence type="ECO:0000313" key="2">
    <source>
        <dbReference type="EMBL" id="RTZ48384.1"/>
    </source>
</evidence>
<dbReference type="EMBL" id="RYFC01000002">
    <property type="protein sequence ID" value="RTZ48384.1"/>
    <property type="molecule type" value="Genomic_DNA"/>
</dbReference>
<gene>
    <name evidence="2" type="ORF">EJ377_12240</name>
</gene>
<name>A0A3S0PR82_9FLAO</name>
<geneLocation type="plasmid" evidence="2">
    <name>unnamed</name>
</geneLocation>
<organism evidence="2 3">
    <name type="scientific">Chryseobacterium arthrosphaerae</name>
    <dbReference type="NCBI Taxonomy" id="651561"/>
    <lineage>
        <taxon>Bacteria</taxon>
        <taxon>Pseudomonadati</taxon>
        <taxon>Bacteroidota</taxon>
        <taxon>Flavobacteriia</taxon>
        <taxon>Flavobacteriales</taxon>
        <taxon>Weeksellaceae</taxon>
        <taxon>Chryseobacterium group</taxon>
        <taxon>Chryseobacterium</taxon>
    </lineage>
</organism>
<reference evidence="2 3" key="1">
    <citation type="submission" date="2018-12" db="EMBL/GenBank/DDBJ databases">
        <title>Draft Genome Sequence of Chryseobacterium arthrosphaerae strain ED882-96 Isolated from the Blood of a Patient with Liver Cirrhosis in Taiwan.</title>
        <authorList>
            <person name="Lin J.-N."/>
            <person name="Lai C.-H."/>
            <person name="Yang C.-H."/>
            <person name="Huang Y.-H."/>
        </authorList>
    </citation>
    <scope>NUCLEOTIDE SEQUENCE [LARGE SCALE GENOMIC DNA]</scope>
    <source>
        <strain evidence="2 3">ED882-96</strain>
        <plasmid evidence="2 3">unnamed</plasmid>
    </source>
</reference>
<dbReference type="InterPro" id="IPR004919">
    <property type="entry name" value="GmrSD_N"/>
</dbReference>
<dbReference type="PANTHER" id="PTHR35149">
    <property type="entry name" value="SLL5132 PROTEIN"/>
    <property type="match status" value="1"/>
</dbReference>
<keyword evidence="2" id="KW-0614">Plasmid</keyword>
<accession>A0A3S0PR82</accession>
<comment type="caution">
    <text evidence="2">The sequence shown here is derived from an EMBL/GenBank/DDBJ whole genome shotgun (WGS) entry which is preliminary data.</text>
</comment>